<evidence type="ECO:0000256" key="6">
    <source>
        <dbReference type="ARBA" id="ARBA00022692"/>
    </source>
</evidence>
<feature type="transmembrane region" description="Helical" evidence="10">
    <location>
        <begin position="135"/>
        <end position="154"/>
    </location>
</feature>
<evidence type="ECO:0000256" key="10">
    <source>
        <dbReference type="SAM" id="Phobius"/>
    </source>
</evidence>
<dbReference type="Proteomes" id="UP000236725">
    <property type="component" value="Unassembled WGS sequence"/>
</dbReference>
<feature type="transmembrane region" description="Helical" evidence="10">
    <location>
        <begin position="275"/>
        <end position="295"/>
    </location>
</feature>
<dbReference type="Pfam" id="PF05569">
    <property type="entry name" value="Peptidase_M56"/>
    <property type="match status" value="1"/>
</dbReference>
<feature type="transmembrane region" description="Helical" evidence="10">
    <location>
        <begin position="184"/>
        <end position="203"/>
    </location>
</feature>
<keyword evidence="5" id="KW-0997">Cell inner membrane</keyword>
<dbReference type="GO" id="GO:0055085">
    <property type="term" value="P:transmembrane transport"/>
    <property type="evidence" value="ECO:0007669"/>
    <property type="project" value="InterPro"/>
</dbReference>
<dbReference type="InterPro" id="IPR051045">
    <property type="entry name" value="TonB-dependent_transducer"/>
</dbReference>
<feature type="domain" description="TonB C-terminal" evidence="11">
    <location>
        <begin position="534"/>
        <end position="624"/>
    </location>
</feature>
<proteinExistence type="inferred from homology"/>
<comment type="similarity">
    <text evidence="2">Belongs to the TonB family.</text>
</comment>
<dbReference type="Gene3D" id="3.30.1150.10">
    <property type="match status" value="2"/>
</dbReference>
<dbReference type="PROSITE" id="PS52015">
    <property type="entry name" value="TONB_CTD"/>
    <property type="match status" value="2"/>
</dbReference>
<dbReference type="InterPro" id="IPR006260">
    <property type="entry name" value="TonB/TolA_C"/>
</dbReference>
<dbReference type="Pfam" id="PF03544">
    <property type="entry name" value="TonB_C"/>
    <property type="match status" value="2"/>
</dbReference>
<keyword evidence="8 10" id="KW-1133">Transmembrane helix</keyword>
<feature type="transmembrane region" description="Helical" evidence="10">
    <location>
        <begin position="6"/>
        <end position="25"/>
    </location>
</feature>
<keyword evidence="7" id="KW-0653">Protein transport</keyword>
<gene>
    <name evidence="12" type="ORF">SAMN05444001_108157</name>
</gene>
<evidence type="ECO:0000256" key="2">
    <source>
        <dbReference type="ARBA" id="ARBA00006555"/>
    </source>
</evidence>
<evidence type="ECO:0000256" key="7">
    <source>
        <dbReference type="ARBA" id="ARBA00022927"/>
    </source>
</evidence>
<evidence type="ECO:0000256" key="1">
    <source>
        <dbReference type="ARBA" id="ARBA00004383"/>
    </source>
</evidence>
<evidence type="ECO:0000256" key="4">
    <source>
        <dbReference type="ARBA" id="ARBA00022475"/>
    </source>
</evidence>
<dbReference type="Pfam" id="PF13715">
    <property type="entry name" value="CarbopepD_reg_2"/>
    <property type="match status" value="1"/>
</dbReference>
<evidence type="ECO:0000256" key="9">
    <source>
        <dbReference type="ARBA" id="ARBA00023136"/>
    </source>
</evidence>
<dbReference type="InterPro" id="IPR008756">
    <property type="entry name" value="Peptidase_M56"/>
</dbReference>
<evidence type="ECO:0000256" key="8">
    <source>
        <dbReference type="ARBA" id="ARBA00022989"/>
    </source>
</evidence>
<dbReference type="AlphaFoldDB" id="A0A8G2BWG3"/>
<dbReference type="GO" id="GO:0098797">
    <property type="term" value="C:plasma membrane protein complex"/>
    <property type="evidence" value="ECO:0007669"/>
    <property type="project" value="TreeGrafter"/>
</dbReference>
<feature type="transmembrane region" description="Helical" evidence="10">
    <location>
        <begin position="37"/>
        <end position="54"/>
    </location>
</feature>
<reference evidence="12 13" key="1">
    <citation type="submission" date="2016-10" db="EMBL/GenBank/DDBJ databases">
        <authorList>
            <person name="Varghese N."/>
            <person name="Submissions S."/>
        </authorList>
    </citation>
    <scope>NUCLEOTIDE SEQUENCE [LARGE SCALE GENOMIC DNA]</scope>
    <source>
        <strain evidence="12 13">DSM 29073</strain>
    </source>
</reference>
<keyword evidence="4" id="KW-1003">Cell membrane</keyword>
<evidence type="ECO:0000256" key="5">
    <source>
        <dbReference type="ARBA" id="ARBA00022519"/>
    </source>
</evidence>
<protein>
    <submittedName>
        <fullName evidence="12">Outer membrane transport energization protein TonB</fullName>
    </submittedName>
</protein>
<dbReference type="GO" id="GO:0015031">
    <property type="term" value="P:protein transport"/>
    <property type="evidence" value="ECO:0007669"/>
    <property type="project" value="UniProtKB-KW"/>
</dbReference>
<name>A0A8G2BWG3_9BACT</name>
<dbReference type="SUPFAM" id="SSF49464">
    <property type="entry name" value="Carboxypeptidase regulatory domain-like"/>
    <property type="match status" value="1"/>
</dbReference>
<evidence type="ECO:0000313" key="12">
    <source>
        <dbReference type="EMBL" id="SEF87339.1"/>
    </source>
</evidence>
<dbReference type="RefSeq" id="WP_103983346.1">
    <property type="nucleotide sequence ID" value="NZ_FNVS01000008.1"/>
</dbReference>
<evidence type="ECO:0000313" key="13">
    <source>
        <dbReference type="Proteomes" id="UP000236725"/>
    </source>
</evidence>
<dbReference type="EMBL" id="FNVS01000008">
    <property type="protein sequence ID" value="SEF87339.1"/>
    <property type="molecule type" value="Genomic_DNA"/>
</dbReference>
<dbReference type="InterPro" id="IPR037682">
    <property type="entry name" value="TonB_C"/>
</dbReference>
<organism evidence="12 13">
    <name type="scientific">Parabacteroides chinchillae</name>
    <dbReference type="NCBI Taxonomy" id="871327"/>
    <lineage>
        <taxon>Bacteria</taxon>
        <taxon>Pseudomonadati</taxon>
        <taxon>Bacteroidota</taxon>
        <taxon>Bacteroidia</taxon>
        <taxon>Bacteroidales</taxon>
        <taxon>Tannerellaceae</taxon>
        <taxon>Parabacteroides</taxon>
    </lineage>
</organism>
<keyword evidence="6 10" id="KW-0812">Transmembrane</keyword>
<keyword evidence="9 10" id="KW-0472">Membrane</keyword>
<dbReference type="NCBIfam" id="TIGR01352">
    <property type="entry name" value="tonB_Cterm"/>
    <property type="match status" value="2"/>
</dbReference>
<dbReference type="InterPro" id="IPR008969">
    <property type="entry name" value="CarboxyPept-like_regulatory"/>
</dbReference>
<keyword evidence="3" id="KW-0813">Transport</keyword>
<sequence>MNPEFAYFMKVNMALVLFYAFYRLFFYKDTFFKLRRMILLAFFGLALLYPLFNIQDWVRGQEPIADVIYMYSAVMLPDVTVQAAEQSINWKLVLPACAVGIYGVGVLLLIIRFFIQLGSIIRLAFTCRKTMVHGVMVRLLEPSAGPFSFFRFIFICPENFSDKETDEILTHECTHVSQWHSVDVIISEIIAIFCWFNPFVWLLKREVRHNLEYLADNKVIQAGYDSKVYQYHLLGLAHHCQVSSDLYNSFNVIHLKNRIFMMNKKRSHGIGRTKYLIFLPLVGILMLLSNIEAVARITTELANGASSIVNEGKKVKITATVVDEMYKPLIGANILIKGTSSGTITDNKGVFVLEAPEDGVISVSALGCLARDMEVSRIRDNMKIQLMTGGTYSEGRYFTVVEQMPRFPGGDKALLKFLGSNIKYPKEAQEKGIQGRVICSFIVDSEGDIRDAQIVRGVDPSLDTEALRVVGLSPKWTPGMQRGKAVPVKYTIPVTFSLQRSNNQSSESGKVQTVEQNPGNTVFRMVEHMPRFPGGESELLKFLASSIKYPKEAQAKGLQGRVICRFIVEKDGSVTGAEIVQGIDPSLDTEALRVVNSFPKWTPGMQRGKAVRVMYTVPVTFRLQ</sequence>
<keyword evidence="13" id="KW-1185">Reference proteome</keyword>
<comment type="subcellular location">
    <subcellularLocation>
        <location evidence="1">Cell inner membrane</location>
        <topology evidence="1">Single-pass membrane protein</topology>
        <orientation evidence="1">Periplasmic side</orientation>
    </subcellularLocation>
</comment>
<dbReference type="CDD" id="cd07341">
    <property type="entry name" value="M56_BlaR1_MecR1_like"/>
    <property type="match status" value="1"/>
</dbReference>
<evidence type="ECO:0000256" key="3">
    <source>
        <dbReference type="ARBA" id="ARBA00022448"/>
    </source>
</evidence>
<dbReference type="PANTHER" id="PTHR33446:SF2">
    <property type="entry name" value="PROTEIN TONB"/>
    <property type="match status" value="1"/>
</dbReference>
<evidence type="ECO:0000259" key="11">
    <source>
        <dbReference type="PROSITE" id="PS52015"/>
    </source>
</evidence>
<dbReference type="PANTHER" id="PTHR33446">
    <property type="entry name" value="PROTEIN TONB-RELATED"/>
    <property type="match status" value="1"/>
</dbReference>
<dbReference type="GO" id="GO:0031992">
    <property type="term" value="F:energy transducer activity"/>
    <property type="evidence" value="ECO:0007669"/>
    <property type="project" value="TreeGrafter"/>
</dbReference>
<feature type="transmembrane region" description="Helical" evidence="10">
    <location>
        <begin position="92"/>
        <end position="115"/>
    </location>
</feature>
<dbReference type="FunFam" id="3.30.1150.10:FF:000002">
    <property type="entry name" value="Energy transducer TonB"/>
    <property type="match status" value="2"/>
</dbReference>
<comment type="caution">
    <text evidence="12">The sequence shown here is derived from an EMBL/GenBank/DDBJ whole genome shotgun (WGS) entry which is preliminary data.</text>
</comment>
<dbReference type="SUPFAM" id="SSF74653">
    <property type="entry name" value="TolA/TonB C-terminal domain"/>
    <property type="match status" value="2"/>
</dbReference>
<accession>A0A8G2BWG3</accession>
<feature type="domain" description="TonB C-terminal" evidence="11">
    <location>
        <begin position="409"/>
        <end position="505"/>
    </location>
</feature>